<evidence type="ECO:0000313" key="3">
    <source>
        <dbReference type="Proteomes" id="UP001213000"/>
    </source>
</evidence>
<gene>
    <name evidence="2" type="ORF">NP233_g6165</name>
</gene>
<organism evidence="2 3">
    <name type="scientific">Leucocoprinus birnbaumii</name>
    <dbReference type="NCBI Taxonomy" id="56174"/>
    <lineage>
        <taxon>Eukaryota</taxon>
        <taxon>Fungi</taxon>
        <taxon>Dikarya</taxon>
        <taxon>Basidiomycota</taxon>
        <taxon>Agaricomycotina</taxon>
        <taxon>Agaricomycetes</taxon>
        <taxon>Agaricomycetidae</taxon>
        <taxon>Agaricales</taxon>
        <taxon>Agaricineae</taxon>
        <taxon>Agaricaceae</taxon>
        <taxon>Leucocoprinus</taxon>
    </lineage>
</organism>
<dbReference type="EMBL" id="JANIEX010000390">
    <property type="protein sequence ID" value="KAJ3567743.1"/>
    <property type="molecule type" value="Genomic_DNA"/>
</dbReference>
<reference evidence="2" key="1">
    <citation type="submission" date="2022-07" db="EMBL/GenBank/DDBJ databases">
        <title>Genome Sequence of Leucocoprinus birnbaumii.</title>
        <authorList>
            <person name="Buettner E."/>
        </authorList>
    </citation>
    <scope>NUCLEOTIDE SEQUENCE</scope>
    <source>
        <strain evidence="2">VT141</strain>
    </source>
</reference>
<dbReference type="Proteomes" id="UP001213000">
    <property type="component" value="Unassembled WGS sequence"/>
</dbReference>
<feature type="region of interest" description="Disordered" evidence="1">
    <location>
        <begin position="155"/>
        <end position="207"/>
    </location>
</feature>
<accession>A0AAD5VTT3</accession>
<sequence>MSQDKENRPPLQPIKATSTSSSAEEEEVSRSIRVDSHRSTSSVSETLYYIKVIAYHEAGKPPVEFEIDVGDDLSFSLYRDDTFRVYTGFPKVQYLLFDIDSGGWIDVTRRTKVDLLKDIKPYSPFFLVKEKMLEDKHCPGITHCIRSLLEQQDDLNTPVNDLPESVKSERDLSVLPSSPSPPHFTSPPFTTPPPHQPPRSPETQSEVNLEVNGDISENAPEETPSIMKFRVNTMNMNLTINRCSHKRPLVDEVCKLLVLSMILPEQTIGWISSPFKQEASLGVISAFKPLFQYLFGI</sequence>
<keyword evidence="3" id="KW-1185">Reference proteome</keyword>
<evidence type="ECO:0000313" key="2">
    <source>
        <dbReference type="EMBL" id="KAJ3567743.1"/>
    </source>
</evidence>
<protein>
    <submittedName>
        <fullName evidence="2">Uncharacterized protein</fullName>
    </submittedName>
</protein>
<feature type="region of interest" description="Disordered" evidence="1">
    <location>
        <begin position="1"/>
        <end position="35"/>
    </location>
</feature>
<comment type="caution">
    <text evidence="2">The sequence shown here is derived from an EMBL/GenBank/DDBJ whole genome shotgun (WGS) entry which is preliminary data.</text>
</comment>
<name>A0AAD5VTT3_9AGAR</name>
<feature type="compositionally biased region" description="Pro residues" evidence="1">
    <location>
        <begin position="178"/>
        <end position="200"/>
    </location>
</feature>
<evidence type="ECO:0000256" key="1">
    <source>
        <dbReference type="SAM" id="MobiDB-lite"/>
    </source>
</evidence>
<dbReference type="AlphaFoldDB" id="A0AAD5VTT3"/>
<proteinExistence type="predicted"/>